<evidence type="ECO:0000313" key="3">
    <source>
        <dbReference type="EMBL" id="MBB5254821.1"/>
    </source>
</evidence>
<dbReference type="InterPro" id="IPR048907">
    <property type="entry name" value="WHD_MCM_arc"/>
</dbReference>
<reference evidence="4 5" key="1">
    <citation type="submission" date="2019-10" db="EMBL/GenBank/DDBJ databases">
        <title>Genome Sequences from Six Type Strain Members of the Archaeal Family Sulfolobaceae: Acidianus ambivalens, Acidianus infernus, Metallosphaera prunae, Stygiolobus azoricus, Sulfolobus metallicus, and Sulfurisphaera ohwakuensis.</title>
        <authorList>
            <person name="Counts J.A."/>
            <person name="Kelly R.M."/>
        </authorList>
    </citation>
    <scope>NUCLEOTIDE SEQUENCE [LARGE SCALE GENOMIC DNA]</scope>
    <source>
        <strain evidence="4 5">TA-1</strain>
    </source>
</reference>
<dbReference type="InterPro" id="IPR036388">
    <property type="entry name" value="WH-like_DNA-bd_sf"/>
</dbReference>
<dbReference type="InterPro" id="IPR027417">
    <property type="entry name" value="P-loop_NTPase"/>
</dbReference>
<dbReference type="InterPro" id="IPR011579">
    <property type="entry name" value="ATPase_dom"/>
</dbReference>
<accession>A0A650CJU1</accession>
<evidence type="ECO:0000313" key="4">
    <source>
        <dbReference type="EMBL" id="QGR18110.1"/>
    </source>
</evidence>
<sequence length="351" mass="41303">MKDIFDRENEISLLKNSLDSPLIVIMGLRRTGKTSLVRSVLNEEKVTYIFLDMRRFENKEYIVYKDFIQVLEKEINRIVKKNRDLISHLQIRGVQIMGISVNFSWGRDKVELSDIFSSLNDWGEEKGKTVYIVIDEAQELIKLKGYNVLYSIAYAFDNLKKLNFIITGSEVRVKDKFLKLQDEESPLFGRTHIEINIKPFDKETAIRFLEEGFREQRINFEDKERVYDILGGNPGWLTYFGYVYIKTKDEEKAIVNTKKYAKKLLSREFCNFLKEGGRDKRRYVKVIETCKEGCRWKDIKNSLEALEGREINDGTVRDIVNNLLEYSFLIKEDKEYIIADKLLGEISDLRC</sequence>
<dbReference type="RefSeq" id="WP_156015599.1">
    <property type="nucleotide sequence ID" value="NZ_CP045484.1"/>
</dbReference>
<dbReference type="Proteomes" id="UP000582213">
    <property type="component" value="Unassembled WGS sequence"/>
</dbReference>
<dbReference type="Gene3D" id="3.40.50.300">
    <property type="entry name" value="P-loop containing nucleotide triphosphate hydrolases"/>
    <property type="match status" value="1"/>
</dbReference>
<dbReference type="Pfam" id="PF21100">
    <property type="entry name" value="WHD_MCM"/>
    <property type="match status" value="1"/>
</dbReference>
<protein>
    <submittedName>
        <fullName evidence="4">AAA family ATPase</fullName>
    </submittedName>
</protein>
<dbReference type="Pfam" id="PF01637">
    <property type="entry name" value="ATPase_2"/>
    <property type="match status" value="1"/>
</dbReference>
<dbReference type="GeneID" id="42802301"/>
<dbReference type="SUPFAM" id="SSF52540">
    <property type="entry name" value="P-loop containing nucleoside triphosphate hydrolases"/>
    <property type="match status" value="1"/>
</dbReference>
<dbReference type="EMBL" id="JACHFY010000026">
    <property type="protein sequence ID" value="MBB5254821.1"/>
    <property type="molecule type" value="Genomic_DNA"/>
</dbReference>
<dbReference type="GO" id="GO:0005524">
    <property type="term" value="F:ATP binding"/>
    <property type="evidence" value="ECO:0007669"/>
    <property type="project" value="InterPro"/>
</dbReference>
<keyword evidence="5" id="KW-1185">Reference proteome</keyword>
<dbReference type="EMBL" id="CP045484">
    <property type="protein sequence ID" value="QGR18110.1"/>
    <property type="molecule type" value="Genomic_DNA"/>
</dbReference>
<reference evidence="3 6" key="2">
    <citation type="submission" date="2020-08" db="EMBL/GenBank/DDBJ databases">
        <title>Genomic Encyclopedia of Type Strains, Phase IV (KMG-IV): sequencing the most valuable type-strain genomes for metagenomic binning, comparative biology and taxonomic classification.</title>
        <authorList>
            <person name="Goeker M."/>
        </authorList>
    </citation>
    <scope>NUCLEOTIDE SEQUENCE [LARGE SCALE GENOMIC DNA]</scope>
    <source>
        <strain evidence="3 6">DSM 12421</strain>
    </source>
</reference>
<gene>
    <name evidence="4" type="ORF">D1869_13610</name>
    <name evidence="3" type="ORF">HNQ62_002595</name>
</gene>
<organism evidence="4 5">
    <name type="scientific">Sulfurisphaera ohwakuensis</name>
    <dbReference type="NCBI Taxonomy" id="69656"/>
    <lineage>
        <taxon>Archaea</taxon>
        <taxon>Thermoproteota</taxon>
        <taxon>Thermoprotei</taxon>
        <taxon>Sulfolobales</taxon>
        <taxon>Sulfolobaceae</taxon>
        <taxon>Sulfurisphaera</taxon>
    </lineage>
</organism>
<dbReference type="AlphaFoldDB" id="A0A650CJU1"/>
<dbReference type="InterPro" id="IPR036390">
    <property type="entry name" value="WH_DNA-bd_sf"/>
</dbReference>
<evidence type="ECO:0000259" key="1">
    <source>
        <dbReference type="Pfam" id="PF01637"/>
    </source>
</evidence>
<feature type="domain" description="MCM C-terminal" evidence="2">
    <location>
        <begin position="280"/>
        <end position="336"/>
    </location>
</feature>
<dbReference type="PANTHER" id="PTHR34301">
    <property type="entry name" value="DNA-BINDING PROTEIN-RELATED"/>
    <property type="match status" value="1"/>
</dbReference>
<evidence type="ECO:0000313" key="5">
    <source>
        <dbReference type="Proteomes" id="UP000427373"/>
    </source>
</evidence>
<dbReference type="SUPFAM" id="SSF46785">
    <property type="entry name" value="Winged helix' DNA-binding domain"/>
    <property type="match status" value="1"/>
</dbReference>
<feature type="domain" description="ATPase" evidence="1">
    <location>
        <begin position="5"/>
        <end position="239"/>
    </location>
</feature>
<evidence type="ECO:0000259" key="2">
    <source>
        <dbReference type="Pfam" id="PF21100"/>
    </source>
</evidence>
<proteinExistence type="predicted"/>
<dbReference type="Gene3D" id="1.10.10.10">
    <property type="entry name" value="Winged helix-like DNA-binding domain superfamily/Winged helix DNA-binding domain"/>
    <property type="match status" value="1"/>
</dbReference>
<dbReference type="Proteomes" id="UP000427373">
    <property type="component" value="Chromosome"/>
</dbReference>
<dbReference type="Gene3D" id="1.10.8.60">
    <property type="match status" value="1"/>
</dbReference>
<dbReference type="OrthoDB" id="132045at2157"/>
<dbReference type="KEGG" id="soh:D1869_13610"/>
<evidence type="ECO:0000313" key="6">
    <source>
        <dbReference type="Proteomes" id="UP000582213"/>
    </source>
</evidence>
<name>A0A650CJU1_SULOH</name>
<dbReference type="PANTHER" id="PTHR34301:SF8">
    <property type="entry name" value="ATPASE DOMAIN-CONTAINING PROTEIN"/>
    <property type="match status" value="1"/>
</dbReference>